<keyword evidence="2" id="KW-0677">Repeat</keyword>
<feature type="domain" description="TF-B3" evidence="7">
    <location>
        <begin position="4"/>
        <end position="96"/>
    </location>
</feature>
<keyword evidence="4" id="KW-0238">DNA-binding</keyword>
<evidence type="ECO:0000256" key="3">
    <source>
        <dbReference type="ARBA" id="ARBA00023015"/>
    </source>
</evidence>
<reference evidence="9 10" key="1">
    <citation type="submission" date="2025-04" db="UniProtKB">
        <authorList>
            <consortium name="RefSeq"/>
        </authorList>
    </citation>
    <scope>IDENTIFICATION</scope>
</reference>
<evidence type="ECO:0000313" key="13">
    <source>
        <dbReference type="RefSeq" id="XP_039143142.1"/>
    </source>
</evidence>
<dbReference type="RefSeq" id="XP_039143139.1">
    <property type="nucleotide sequence ID" value="XM_039287205.1"/>
</dbReference>
<dbReference type="RefSeq" id="XP_039143142.1">
    <property type="nucleotide sequence ID" value="XM_039287208.1"/>
</dbReference>
<dbReference type="CDD" id="cd10017">
    <property type="entry name" value="B3_DNA"/>
    <property type="match status" value="2"/>
</dbReference>
<evidence type="ECO:0000313" key="12">
    <source>
        <dbReference type="RefSeq" id="XP_039143141.1"/>
    </source>
</evidence>
<dbReference type="GeneID" id="120280377"/>
<evidence type="ECO:0000313" key="9">
    <source>
        <dbReference type="RefSeq" id="XP_039143138.1"/>
    </source>
</evidence>
<dbReference type="SUPFAM" id="SSF101936">
    <property type="entry name" value="DNA-binding pseudobarrel domain"/>
    <property type="match status" value="2"/>
</dbReference>
<organism evidence="8 10">
    <name type="scientific">Dioscorea cayennensis subsp. rotundata</name>
    <name type="common">White Guinea yam</name>
    <name type="synonym">Dioscorea rotundata</name>
    <dbReference type="NCBI Taxonomy" id="55577"/>
    <lineage>
        <taxon>Eukaryota</taxon>
        <taxon>Viridiplantae</taxon>
        <taxon>Streptophyta</taxon>
        <taxon>Embryophyta</taxon>
        <taxon>Tracheophyta</taxon>
        <taxon>Spermatophyta</taxon>
        <taxon>Magnoliopsida</taxon>
        <taxon>Liliopsida</taxon>
        <taxon>Dioscoreales</taxon>
        <taxon>Dioscoreaceae</taxon>
        <taxon>Dioscorea</taxon>
    </lineage>
</organism>
<dbReference type="RefSeq" id="XP_039143141.1">
    <property type="nucleotide sequence ID" value="XM_039287207.1"/>
</dbReference>
<evidence type="ECO:0000313" key="11">
    <source>
        <dbReference type="RefSeq" id="XP_039143140.1"/>
    </source>
</evidence>
<feature type="domain" description="TF-B3" evidence="7">
    <location>
        <begin position="172"/>
        <end position="267"/>
    </location>
</feature>
<dbReference type="GO" id="GO:0003677">
    <property type="term" value="F:DNA binding"/>
    <property type="evidence" value="ECO:0007669"/>
    <property type="project" value="UniProtKB-KW"/>
</dbReference>
<dbReference type="Proteomes" id="UP001515500">
    <property type="component" value="Chromosome 17"/>
</dbReference>
<dbReference type="PANTHER" id="PTHR31674">
    <property type="entry name" value="B3 DOMAIN-CONTAINING PROTEIN REM-LIKE 3-RELATED"/>
    <property type="match status" value="1"/>
</dbReference>
<dbReference type="PANTHER" id="PTHR31674:SF62">
    <property type="entry name" value="B3 DOMAIN-CONTAINING PROTEIN REM14-RELATED"/>
    <property type="match status" value="1"/>
</dbReference>
<dbReference type="InterPro" id="IPR003340">
    <property type="entry name" value="B3_DNA-bd"/>
</dbReference>
<evidence type="ECO:0000256" key="2">
    <source>
        <dbReference type="ARBA" id="ARBA00022737"/>
    </source>
</evidence>
<dbReference type="InterPro" id="IPR015300">
    <property type="entry name" value="DNA-bd_pseudobarrel_sf"/>
</dbReference>
<dbReference type="PROSITE" id="PS50863">
    <property type="entry name" value="B3"/>
    <property type="match status" value="2"/>
</dbReference>
<comment type="subcellular location">
    <subcellularLocation>
        <location evidence="1">Nucleus</location>
    </subcellularLocation>
</comment>
<evidence type="ECO:0000256" key="6">
    <source>
        <dbReference type="ARBA" id="ARBA00023242"/>
    </source>
</evidence>
<proteinExistence type="predicted"/>
<evidence type="ECO:0000259" key="7">
    <source>
        <dbReference type="PROSITE" id="PS50863"/>
    </source>
</evidence>
<evidence type="ECO:0000313" key="8">
    <source>
        <dbReference type="Proteomes" id="UP001515500"/>
    </source>
</evidence>
<protein>
    <submittedName>
        <fullName evidence="9 10">B3 domain-containing protein Os04g0347400 isoform X1</fullName>
    </submittedName>
</protein>
<dbReference type="SMART" id="SM01019">
    <property type="entry name" value="B3"/>
    <property type="match status" value="2"/>
</dbReference>
<keyword evidence="8" id="KW-1185">Reference proteome</keyword>
<evidence type="ECO:0000313" key="14">
    <source>
        <dbReference type="RefSeq" id="XP_039143143.1"/>
    </source>
</evidence>
<dbReference type="AlphaFoldDB" id="A0AB40CUT0"/>
<evidence type="ECO:0000256" key="5">
    <source>
        <dbReference type="ARBA" id="ARBA00023163"/>
    </source>
</evidence>
<dbReference type="Pfam" id="PF02362">
    <property type="entry name" value="B3"/>
    <property type="match status" value="2"/>
</dbReference>
<accession>A0AB40CUT0</accession>
<sequence>MNGTPRLEFIKVLLSGSRFRIPSAFVGHVIDDNHGKAMIFLADKFWHIKVQKTEEGLFFTDGWEEMIKAHGLSEGCILSFCYEGNMVFTLKVFGHDACRINNFSINSEGFKNRNAYVEFNGIGEDSNRSLGQIPSANNCDETNVASPSVPPAHSLSGIKSEDETSCTKNIIQYKKKIHRTNLVHGRIGVPLWVCASTGLKSSHDVTIRGPDRRLWTIFFSYSPQTPRLGKGWSEFCEHHKLEIGDLCIFTHVSKRDKLFDVQIKRASHERASTSYEDEV</sequence>
<gene>
    <name evidence="9 10 11 12 13 14 15" type="primary">LOC120280377</name>
</gene>
<keyword evidence="6" id="KW-0539">Nucleus</keyword>
<evidence type="ECO:0000313" key="10">
    <source>
        <dbReference type="RefSeq" id="XP_039143139.1"/>
    </source>
</evidence>
<keyword evidence="3" id="KW-0805">Transcription regulation</keyword>
<evidence type="ECO:0000313" key="15">
    <source>
        <dbReference type="RefSeq" id="XP_039143145.1"/>
    </source>
</evidence>
<evidence type="ECO:0000256" key="1">
    <source>
        <dbReference type="ARBA" id="ARBA00004123"/>
    </source>
</evidence>
<dbReference type="Gene3D" id="2.40.330.10">
    <property type="entry name" value="DNA-binding pseudobarrel domain"/>
    <property type="match status" value="2"/>
</dbReference>
<dbReference type="RefSeq" id="XP_039143138.1">
    <property type="nucleotide sequence ID" value="XM_039287204.1"/>
</dbReference>
<dbReference type="RefSeq" id="XP_039143143.1">
    <property type="nucleotide sequence ID" value="XM_039287209.1"/>
</dbReference>
<dbReference type="GO" id="GO:0005634">
    <property type="term" value="C:nucleus"/>
    <property type="evidence" value="ECO:0007669"/>
    <property type="project" value="UniProtKB-SubCell"/>
</dbReference>
<dbReference type="RefSeq" id="XP_039143140.1">
    <property type="nucleotide sequence ID" value="XM_039287206.1"/>
</dbReference>
<name>A0AB40CUT0_DIOCR</name>
<dbReference type="InterPro" id="IPR039218">
    <property type="entry name" value="REM_fam"/>
</dbReference>
<evidence type="ECO:0000256" key="4">
    <source>
        <dbReference type="ARBA" id="ARBA00023125"/>
    </source>
</evidence>
<dbReference type="RefSeq" id="XP_039143145.1">
    <property type="nucleotide sequence ID" value="XM_039287211.1"/>
</dbReference>
<keyword evidence="5" id="KW-0804">Transcription</keyword>